<dbReference type="GO" id="GO:0038062">
    <property type="term" value="F:protein tyrosine kinase collagen receptor activity"/>
    <property type="evidence" value="ECO:0007669"/>
    <property type="project" value="TreeGrafter"/>
</dbReference>
<dbReference type="AlphaFoldDB" id="A0AAJ6VNH7"/>
<evidence type="ECO:0000256" key="5">
    <source>
        <dbReference type="ARBA" id="ARBA00022840"/>
    </source>
</evidence>
<reference evidence="11" key="1">
    <citation type="submission" date="2025-08" db="UniProtKB">
        <authorList>
            <consortium name="RefSeq"/>
        </authorList>
    </citation>
    <scope>IDENTIFICATION</scope>
</reference>
<protein>
    <submittedName>
        <fullName evidence="11">Discoidin domain-containing receptor 2-like</fullName>
    </submittedName>
</protein>
<dbReference type="GO" id="GO:0010976">
    <property type="term" value="P:positive regulation of neuron projection development"/>
    <property type="evidence" value="ECO:0007669"/>
    <property type="project" value="TreeGrafter"/>
</dbReference>
<keyword evidence="10" id="KW-1185">Reference proteome</keyword>
<name>A0AAJ6VNH7_9HYME</name>
<dbReference type="InterPro" id="IPR008266">
    <property type="entry name" value="Tyr_kinase_AS"/>
</dbReference>
<dbReference type="GO" id="GO:0012505">
    <property type="term" value="C:endomembrane system"/>
    <property type="evidence" value="ECO:0007669"/>
    <property type="project" value="UniProtKB-SubCell"/>
</dbReference>
<dbReference type="InterPro" id="IPR011009">
    <property type="entry name" value="Kinase-like_dom_sf"/>
</dbReference>
<evidence type="ECO:0000256" key="1">
    <source>
        <dbReference type="ARBA" id="ARBA00004308"/>
    </source>
</evidence>
<dbReference type="GeneID" id="105360502"/>
<dbReference type="Pfam" id="PF07714">
    <property type="entry name" value="PK_Tyr_Ser-Thr"/>
    <property type="match status" value="1"/>
</dbReference>
<dbReference type="FunFam" id="1.10.510.10:FF:001512">
    <property type="entry name" value="Receptor tyrosine-protein kinase erbB-2"/>
    <property type="match status" value="1"/>
</dbReference>
<evidence type="ECO:0000256" key="7">
    <source>
        <dbReference type="ARBA" id="ARBA00023137"/>
    </source>
</evidence>
<dbReference type="InterPro" id="IPR050122">
    <property type="entry name" value="RTK"/>
</dbReference>
<evidence type="ECO:0000313" key="10">
    <source>
        <dbReference type="Proteomes" id="UP000695007"/>
    </source>
</evidence>
<evidence type="ECO:0000256" key="2">
    <source>
        <dbReference type="ARBA" id="ARBA00022679"/>
    </source>
</evidence>
<dbReference type="GO" id="GO:0048468">
    <property type="term" value="P:cell development"/>
    <property type="evidence" value="ECO:0007669"/>
    <property type="project" value="UniProtKB-ARBA"/>
</dbReference>
<dbReference type="GO" id="GO:0005886">
    <property type="term" value="C:plasma membrane"/>
    <property type="evidence" value="ECO:0007669"/>
    <property type="project" value="TreeGrafter"/>
</dbReference>
<dbReference type="PROSITE" id="PS50011">
    <property type="entry name" value="PROTEIN_KINASE_DOM"/>
    <property type="match status" value="1"/>
</dbReference>
<dbReference type="Gene3D" id="1.10.510.10">
    <property type="entry name" value="Transferase(Phosphotransferase) domain 1"/>
    <property type="match status" value="1"/>
</dbReference>
<dbReference type="SMART" id="SM00219">
    <property type="entry name" value="TyrKc"/>
    <property type="match status" value="1"/>
</dbReference>
<keyword evidence="3" id="KW-0547">Nucleotide-binding</keyword>
<evidence type="ECO:0000256" key="8">
    <source>
        <dbReference type="ARBA" id="ARBA00051243"/>
    </source>
</evidence>
<dbReference type="PANTHER" id="PTHR24416:SF580">
    <property type="entry name" value="DISCOIDIN DOMAIN RECEPTOR, ISOFORM F"/>
    <property type="match status" value="1"/>
</dbReference>
<evidence type="ECO:0000256" key="6">
    <source>
        <dbReference type="ARBA" id="ARBA00023136"/>
    </source>
</evidence>
<sequence>MGTQIASAMRYLESKNLVHKDLAARNCLLGRCYTVKVTDIAMCSDLYKKDYSDIGGRPPAPIRWLPWESILLDRYTCSSTVWSFAVTFWEIMGFAREKPFQHLTNEQVIQNAELMYYGGELQVLLPKPMMCPDNVYKVICSCWKRDESVRPTFKEIYSFLKNVTADYRPGA</sequence>
<keyword evidence="4" id="KW-0418">Kinase</keyword>
<keyword evidence="7" id="KW-0829">Tyrosine-protein kinase</keyword>
<accession>A0AAJ6VNH7</accession>
<proteinExistence type="predicted"/>
<keyword evidence="5" id="KW-0067">ATP-binding</keyword>
<dbReference type="InterPro" id="IPR000719">
    <property type="entry name" value="Prot_kinase_dom"/>
</dbReference>
<organism evidence="10 11">
    <name type="scientific">Ceratosolen solmsi marchali</name>
    <dbReference type="NCBI Taxonomy" id="326594"/>
    <lineage>
        <taxon>Eukaryota</taxon>
        <taxon>Metazoa</taxon>
        <taxon>Ecdysozoa</taxon>
        <taxon>Arthropoda</taxon>
        <taxon>Hexapoda</taxon>
        <taxon>Insecta</taxon>
        <taxon>Pterygota</taxon>
        <taxon>Neoptera</taxon>
        <taxon>Endopterygota</taxon>
        <taxon>Hymenoptera</taxon>
        <taxon>Apocrita</taxon>
        <taxon>Proctotrupomorpha</taxon>
        <taxon>Chalcidoidea</taxon>
        <taxon>Agaonidae</taxon>
        <taxon>Agaoninae</taxon>
        <taxon>Ceratosolen</taxon>
    </lineage>
</organism>
<dbReference type="GO" id="GO:0043235">
    <property type="term" value="C:receptor complex"/>
    <property type="evidence" value="ECO:0007669"/>
    <property type="project" value="TreeGrafter"/>
</dbReference>
<dbReference type="RefSeq" id="XP_011495711.1">
    <property type="nucleotide sequence ID" value="XM_011497409.1"/>
</dbReference>
<dbReference type="InterPro" id="IPR001245">
    <property type="entry name" value="Ser-Thr/Tyr_kinase_cat_dom"/>
</dbReference>
<dbReference type="Proteomes" id="UP000695007">
    <property type="component" value="Unplaced"/>
</dbReference>
<dbReference type="GO" id="GO:0005518">
    <property type="term" value="F:collagen binding"/>
    <property type="evidence" value="ECO:0007669"/>
    <property type="project" value="TreeGrafter"/>
</dbReference>
<dbReference type="GO" id="GO:0051897">
    <property type="term" value="P:positive regulation of phosphatidylinositol 3-kinase/protein kinase B signal transduction"/>
    <property type="evidence" value="ECO:0007669"/>
    <property type="project" value="TreeGrafter"/>
</dbReference>
<evidence type="ECO:0000313" key="11">
    <source>
        <dbReference type="RefSeq" id="XP_011495711.1"/>
    </source>
</evidence>
<dbReference type="GO" id="GO:0030182">
    <property type="term" value="P:neuron differentiation"/>
    <property type="evidence" value="ECO:0007669"/>
    <property type="project" value="UniProtKB-ARBA"/>
</dbReference>
<evidence type="ECO:0000259" key="9">
    <source>
        <dbReference type="PROSITE" id="PS50011"/>
    </source>
</evidence>
<evidence type="ECO:0000256" key="3">
    <source>
        <dbReference type="ARBA" id="ARBA00022741"/>
    </source>
</evidence>
<feature type="domain" description="Protein kinase" evidence="9">
    <location>
        <begin position="1"/>
        <end position="160"/>
    </location>
</feature>
<dbReference type="GO" id="GO:0005524">
    <property type="term" value="F:ATP binding"/>
    <property type="evidence" value="ECO:0007669"/>
    <property type="project" value="UniProtKB-KW"/>
</dbReference>
<dbReference type="PROSITE" id="PS00109">
    <property type="entry name" value="PROTEIN_KINASE_TYR"/>
    <property type="match status" value="1"/>
</dbReference>
<comment type="subcellular location">
    <subcellularLocation>
        <location evidence="1">Endomembrane system</location>
    </subcellularLocation>
</comment>
<dbReference type="GO" id="GO:0050793">
    <property type="term" value="P:regulation of developmental process"/>
    <property type="evidence" value="ECO:0007669"/>
    <property type="project" value="UniProtKB-ARBA"/>
</dbReference>
<dbReference type="PRINTS" id="PR00109">
    <property type="entry name" value="TYRKINASE"/>
</dbReference>
<keyword evidence="2" id="KW-0808">Transferase</keyword>
<evidence type="ECO:0000256" key="4">
    <source>
        <dbReference type="ARBA" id="ARBA00022777"/>
    </source>
</evidence>
<dbReference type="SUPFAM" id="SSF56112">
    <property type="entry name" value="Protein kinase-like (PK-like)"/>
    <property type="match status" value="1"/>
</dbReference>
<dbReference type="PANTHER" id="PTHR24416">
    <property type="entry name" value="TYROSINE-PROTEIN KINASE RECEPTOR"/>
    <property type="match status" value="1"/>
</dbReference>
<comment type="catalytic activity">
    <reaction evidence="8">
        <text>L-tyrosyl-[protein] + ATP = O-phospho-L-tyrosyl-[protein] + ADP + H(+)</text>
        <dbReference type="Rhea" id="RHEA:10596"/>
        <dbReference type="Rhea" id="RHEA-COMP:10136"/>
        <dbReference type="Rhea" id="RHEA-COMP:20101"/>
        <dbReference type="ChEBI" id="CHEBI:15378"/>
        <dbReference type="ChEBI" id="CHEBI:30616"/>
        <dbReference type="ChEBI" id="CHEBI:46858"/>
        <dbReference type="ChEBI" id="CHEBI:61978"/>
        <dbReference type="ChEBI" id="CHEBI:456216"/>
        <dbReference type="EC" id="2.7.10.1"/>
    </reaction>
</comment>
<dbReference type="KEGG" id="csol:105360502"/>
<gene>
    <name evidence="11" type="primary">LOC105360502</name>
</gene>
<keyword evidence="6" id="KW-0472">Membrane</keyword>
<dbReference type="InterPro" id="IPR020635">
    <property type="entry name" value="Tyr_kinase_cat_dom"/>
</dbReference>